<accession>A0A2A9G2B3</accession>
<evidence type="ECO:0000313" key="1">
    <source>
        <dbReference type="EMBL" id="PFG57293.1"/>
    </source>
</evidence>
<reference evidence="1 2" key="1">
    <citation type="submission" date="2017-10" db="EMBL/GenBank/DDBJ databases">
        <title>Sequencing the genomes of 1000 actinobacteria strains.</title>
        <authorList>
            <person name="Klenk H.-P."/>
        </authorList>
    </citation>
    <scope>NUCLEOTIDE SEQUENCE [LARGE SCALE GENOMIC DNA]</scope>
    <source>
        <strain evidence="1 2">DSM 46092</strain>
    </source>
</reference>
<evidence type="ECO:0000313" key="2">
    <source>
        <dbReference type="Proteomes" id="UP000243542"/>
    </source>
</evidence>
<proteinExistence type="predicted"/>
<dbReference type="Proteomes" id="UP000243542">
    <property type="component" value="Unassembled WGS sequence"/>
</dbReference>
<sequence length="32" mass="3547">MNFADTIDTVLDRSIVLGYGNVGLRVRRKLPG</sequence>
<gene>
    <name evidence="1" type="ORF">ATK36_0864</name>
</gene>
<dbReference type="EMBL" id="PDJK01000001">
    <property type="protein sequence ID" value="PFG57293.1"/>
    <property type="molecule type" value="Genomic_DNA"/>
</dbReference>
<keyword evidence="2" id="KW-1185">Reference proteome</keyword>
<protein>
    <submittedName>
        <fullName evidence="1">Uncharacterized protein</fullName>
    </submittedName>
</protein>
<name>A0A2A9G2B3_9PSEU</name>
<dbReference type="AlphaFoldDB" id="A0A2A9G2B3"/>
<comment type="caution">
    <text evidence="1">The sequence shown here is derived from an EMBL/GenBank/DDBJ whole genome shotgun (WGS) entry which is preliminary data.</text>
</comment>
<organism evidence="1 2">
    <name type="scientific">Amycolatopsis sulphurea</name>
    <dbReference type="NCBI Taxonomy" id="76022"/>
    <lineage>
        <taxon>Bacteria</taxon>
        <taxon>Bacillati</taxon>
        <taxon>Actinomycetota</taxon>
        <taxon>Actinomycetes</taxon>
        <taxon>Pseudonocardiales</taxon>
        <taxon>Pseudonocardiaceae</taxon>
        <taxon>Amycolatopsis</taxon>
    </lineage>
</organism>